<name>A0A6A6RNK6_9PLEO</name>
<gene>
    <name evidence="2" type="ORF">P280DRAFT_159323</name>
</gene>
<evidence type="ECO:0000256" key="1">
    <source>
        <dbReference type="SAM" id="MobiDB-lite"/>
    </source>
</evidence>
<dbReference type="AlphaFoldDB" id="A0A6A6RNK6"/>
<dbReference type="Proteomes" id="UP000799753">
    <property type="component" value="Unassembled WGS sequence"/>
</dbReference>
<evidence type="ECO:0000313" key="3">
    <source>
        <dbReference type="Proteomes" id="UP000799753"/>
    </source>
</evidence>
<protein>
    <submittedName>
        <fullName evidence="2">Uncharacterized protein</fullName>
    </submittedName>
</protein>
<keyword evidence="3" id="KW-1185">Reference proteome</keyword>
<proteinExistence type="predicted"/>
<evidence type="ECO:0000313" key="2">
    <source>
        <dbReference type="EMBL" id="KAF2636171.1"/>
    </source>
</evidence>
<feature type="region of interest" description="Disordered" evidence="1">
    <location>
        <begin position="1"/>
        <end position="36"/>
    </location>
</feature>
<organism evidence="2 3">
    <name type="scientific">Massarina eburnea CBS 473.64</name>
    <dbReference type="NCBI Taxonomy" id="1395130"/>
    <lineage>
        <taxon>Eukaryota</taxon>
        <taxon>Fungi</taxon>
        <taxon>Dikarya</taxon>
        <taxon>Ascomycota</taxon>
        <taxon>Pezizomycotina</taxon>
        <taxon>Dothideomycetes</taxon>
        <taxon>Pleosporomycetidae</taxon>
        <taxon>Pleosporales</taxon>
        <taxon>Massarineae</taxon>
        <taxon>Massarinaceae</taxon>
        <taxon>Massarina</taxon>
    </lineage>
</organism>
<reference evidence="2" key="1">
    <citation type="journal article" date="2020" name="Stud. Mycol.">
        <title>101 Dothideomycetes genomes: a test case for predicting lifestyles and emergence of pathogens.</title>
        <authorList>
            <person name="Haridas S."/>
            <person name="Albert R."/>
            <person name="Binder M."/>
            <person name="Bloem J."/>
            <person name="Labutti K."/>
            <person name="Salamov A."/>
            <person name="Andreopoulos B."/>
            <person name="Baker S."/>
            <person name="Barry K."/>
            <person name="Bills G."/>
            <person name="Bluhm B."/>
            <person name="Cannon C."/>
            <person name="Castanera R."/>
            <person name="Culley D."/>
            <person name="Daum C."/>
            <person name="Ezra D."/>
            <person name="Gonzalez J."/>
            <person name="Henrissat B."/>
            <person name="Kuo A."/>
            <person name="Liang C."/>
            <person name="Lipzen A."/>
            <person name="Lutzoni F."/>
            <person name="Magnuson J."/>
            <person name="Mondo S."/>
            <person name="Nolan M."/>
            <person name="Ohm R."/>
            <person name="Pangilinan J."/>
            <person name="Park H.-J."/>
            <person name="Ramirez L."/>
            <person name="Alfaro M."/>
            <person name="Sun H."/>
            <person name="Tritt A."/>
            <person name="Yoshinaga Y."/>
            <person name="Zwiers L.-H."/>
            <person name="Turgeon B."/>
            <person name="Goodwin S."/>
            <person name="Spatafora J."/>
            <person name="Crous P."/>
            <person name="Grigoriev I."/>
        </authorList>
    </citation>
    <scope>NUCLEOTIDE SEQUENCE</scope>
    <source>
        <strain evidence="2">CBS 473.64</strain>
    </source>
</reference>
<accession>A0A6A6RNK6</accession>
<dbReference type="EMBL" id="MU006800">
    <property type="protein sequence ID" value="KAF2636171.1"/>
    <property type="molecule type" value="Genomic_DNA"/>
</dbReference>
<sequence length="64" mass="6811">MNRLARTIPKVDTPEVGASSDAGDVTENGDRDGGPWLAPWHLAAVLTAEPHSTHICGTYTTSHK</sequence>